<dbReference type="InterPro" id="IPR036736">
    <property type="entry name" value="ACP-like_sf"/>
</dbReference>
<dbReference type="Gene3D" id="3.30.559.10">
    <property type="entry name" value="Chloramphenicol acetyltransferase-like domain"/>
    <property type="match status" value="1"/>
</dbReference>
<dbReference type="GO" id="GO:0031177">
    <property type="term" value="F:phosphopantetheine binding"/>
    <property type="evidence" value="ECO:0007669"/>
    <property type="project" value="InterPro"/>
</dbReference>
<sequence>MSDHADAAAGLPSTDIAVVGMSGRWPGAGTPAHLWRNYRDGVECISRFPAEELEVAGAAEQNARPGYVRARSVLADVDQFDAGFFGILPTEAERLDPQFRIFLECCWEALEDAGYDPGAYPGAIGVIAGCAINTYLMRNLCTDRQSVEEFTAAYPMGKFATMLGAMADTLTSRVSYKLNLRGPSFTLLSTCSTSLVAVSQACQSLLSYQSDMVLTGGVAVTFPQKRGHVYQEGGMGTADGYCRPFEARATGTVFGSGAGVVLLKRLDDALAAGDHVYAVIKGFAVNNDGSGKVGYTAPSVDGQAQVIAQAQALAGVSPDTIGYLEAHGTATPLGDPIEFTALTRAFRAETQARQFCAIGTIKRNLGHLEMASGVTGLIAAAQALAHRQLPPAADFGEPNPHLDLANSPFYVNTRLAGWPAGSAPRRAGVSSFGLGGTNAHVVLEEAPPVPAPVARPAHLLLLSARSAAALEKATDNLASHLRDHPKADLAAVAYTLQAGRRAFDHRRAVRCTDAAEAVRALETRDRTRVQTRACTGAPAPVVFMFPGQGSQYTGMGAGLYESDAGFRADIDTCATLLQPHLGADLREALFAGPGAPLDLRQTRFAQPALFVLGYATARLWERWGVVPQAMIGHSVGEFVAATLAGVFALEDALAVVAARGRMAQEQPPGAMLSVRLSHAEVLPWLTDEISLAAVNAPQLSVVAGPDAAVAELEQKLAAAGVAAMRLATSHAFHSAMMDPVVGPFTDMLRGIRLNPPTRPILSSVTGDWLRPEEATDPAYWGRHLREAVLFSKCVEQLRAEPGRLLLEVGPGSVLCKLARQHRDAAGGPAVPSLPDAPGDRADSLTILAAAGTLWLHGVKPDWKAMAGPGARRCPLPTYPFERKRYWVDPPAPAAAAPTPVATPTPTLPPTLEPQPEAVVPAAAPARTGRLRAEIIDILQRLSGMDLAGTDGTTFLELGFDSLFLTQVAQELVNRFGVKVTFRQLLDQESSPDALAAYLDAKMPPDAPAVPAPAAVAAPAPAAVAPTVSAPQPVAALPAVQLTDGTGGLEGIIRAQLQAMSQLMANQLEVVRGGAPTAVATPTPAVIPVPVVSAPAPAAAAKPSANGTDTREYKAQGRFKSIQRGPTGGLTDRQKAHLDDLVRRMNAKTPGSKKLAQERRPILADPRTAAGFRSLWKEMVYPIAAVRSRGSKIWDVDGNEYIDLVNGFGPIMLGHSPDFVTEAVAAQLKEGFETGPSTPLAGECAELIRELTGNERTTFCNTGSEAVMAAMRLARTVTGRKKVVMFAGDYHGTFDEVLVKGVVRGGAPHSLPMAPGVCPEAVSNIVVLEYGEPSALEYIRANARELAAVMVEPVQSRHPGLRPVEFLREVRRITEDAGAALIIDEVVTGFRVHPGGVQALFDIRADLVTYGKVAGGGMPVGILCGKAKFMDALDGGMWQFGDDSFPEVGVTFFAGTFVRHPLAMAAVRAVLRHLKAAGPELQRKLGERVAALAHEVNGVFKEYGVPAEVEQFSSWFYFAFPSDQPYASLLHYHLREKGVFILEGFGCFLTTAHTEADYAAVVRAFQESAAELQAAGFLPEPAGAPPQPAPAPAADLPAEVLMTEPQFEILVSARLGDEETCAFNEAVALHFRGALDVPALRDSLTALVARHDALRATFEPGGETFRVRDPFPLDLPVVDLSDRPEADREAGLTERVRADAARPFDLAAGPLVRAALVKLGPDRHTLLFTSHHIVFDGWSANVVLDELAAIYAARVAGTAPALPPAPSFRQYALDQQRWKRSPERAAVEAWWVSKFQTPVTPLELPTDRPRGAVKSFNGDTARRTIGPEAAARVKKFGARQGCTLFATLLAGFKTLVHRLSGQSDIVVGIPAAGQSLLADSALVGQGVNFLPLRTSFDGDPAVGALLKAVRAMTLDAYDHQNYTFGSLVRKLAVRRDPSRLPLVEIQFNLEKLGAGLTFPGLEAEVDPCPKAFVNFDLFLNVVETPTGLLLDCDFNTDLFDRETVERWMGHFETLLESMAADPDQPVSAVNLLSDAERRRLVDEWNATQSDFPRDLCAHQLIEAQAARTPDAVAVVAGGRQLTYAELDRGANRLAHVLRGRGVGVGSRVAICLDRSPDMVVAVFGVLKAGAAYIPLDPEFPPERIAMVVEDADPALILTRREIAATLSLPAAKAVCVDATRPELEAAPDTRLPSAAAPSDLAYVIFTSGSTGKPKGVEIPHQAVVNFLVSMARQPGLGADDVLLAVTTLSFDIAVLELYLPLMVGGRVVVATRDDAMDGNRLLALLGSSGATVMQATPATWRLLLEAGWVGGTGLKVLCGGEALPRDLADELLARAGAVWNMYGPTETTVWSATSPVEPGPEPVRVGPPIANTEFYVLDGRGRPVPLGVAGELHIGGDGLARGYWNRPELTTDRFVADSFRPAPGRRLYKTGDLVRPRADGTLEFLGRLDNQVKIRGFRIETGDVEAAIKRYAGLVDCVVVVREDVPGHKQLVAYIVAAGAPPSPADLRRHLGALLPGYMVPSAFVPLAALPQTPNGKIDRRALPAPEAAVAAAGERVLPRTEEQKLLADVCAAVLKQPAVYLDDNLFDLGLDSLRLFQIVARAKDRGLNLTVKQILTGQTVAVISAGLASAAAQPAEPALVAARRDNYRFNRPKTEVLG</sequence>
<dbReference type="RefSeq" id="WP_202920527.1">
    <property type="nucleotide sequence ID" value="NZ_CP036273.1"/>
</dbReference>
<dbReference type="Pfam" id="PF13193">
    <property type="entry name" value="AMP-binding_C"/>
    <property type="match status" value="1"/>
</dbReference>
<dbReference type="InterPro" id="IPR020841">
    <property type="entry name" value="PKS_Beta-ketoAc_synthase_dom"/>
</dbReference>
<keyword evidence="10" id="KW-0012">Acyltransferase</keyword>
<evidence type="ECO:0000256" key="2">
    <source>
        <dbReference type="ARBA" id="ARBA00022450"/>
    </source>
</evidence>
<name>A0A517Y2Z6_9BACT</name>
<dbReference type="CDD" id="cd00610">
    <property type="entry name" value="OAT_like"/>
    <property type="match status" value="1"/>
</dbReference>
<dbReference type="InterPro" id="IPR015422">
    <property type="entry name" value="PyrdxlP-dep_Trfase_small"/>
</dbReference>
<comment type="similarity">
    <text evidence="6">In the C-terminal section; belongs to the NRP synthetase family.</text>
</comment>
<proteinExistence type="inferred from homology"/>
<dbReference type="InterPro" id="IPR014043">
    <property type="entry name" value="Acyl_transferase_dom"/>
</dbReference>
<dbReference type="SUPFAM" id="SSF52777">
    <property type="entry name" value="CoA-dependent acyltransferases"/>
    <property type="match status" value="2"/>
</dbReference>
<keyword evidence="2" id="KW-0596">Phosphopantetheine</keyword>
<dbReference type="InterPro" id="IPR005814">
    <property type="entry name" value="Aminotrans_3"/>
</dbReference>
<dbReference type="InterPro" id="IPR016035">
    <property type="entry name" value="Acyl_Trfase/lysoPLipase"/>
</dbReference>
<dbReference type="Pfam" id="PF00501">
    <property type="entry name" value="AMP-binding"/>
    <property type="match status" value="1"/>
</dbReference>
<dbReference type="FunFam" id="2.30.38.10:FF:000001">
    <property type="entry name" value="Non-ribosomal peptide synthetase PvdI"/>
    <property type="match status" value="1"/>
</dbReference>
<dbReference type="GO" id="GO:0006633">
    <property type="term" value="P:fatty acid biosynthetic process"/>
    <property type="evidence" value="ECO:0007669"/>
    <property type="project" value="TreeGrafter"/>
</dbReference>
<dbReference type="SUPFAM" id="SSF53901">
    <property type="entry name" value="Thiolase-like"/>
    <property type="match status" value="1"/>
</dbReference>
<dbReference type="GO" id="GO:0043041">
    <property type="term" value="P:amino acid activation for nonribosomal peptide biosynthetic process"/>
    <property type="evidence" value="ECO:0007669"/>
    <property type="project" value="UniProtKB-ARBA"/>
</dbReference>
<dbReference type="KEGG" id="uli:ETAA1_61840"/>
<evidence type="ECO:0000256" key="5">
    <source>
        <dbReference type="ARBA" id="ARBA00022898"/>
    </source>
</evidence>
<dbReference type="CDD" id="cd00833">
    <property type="entry name" value="PKS"/>
    <property type="match status" value="1"/>
</dbReference>
<dbReference type="CDD" id="cd12116">
    <property type="entry name" value="A_NRPS_Ta1_like"/>
    <property type="match status" value="1"/>
</dbReference>
<feature type="domain" description="Carrier" evidence="8">
    <location>
        <begin position="2557"/>
        <end position="2631"/>
    </location>
</feature>
<dbReference type="FunFam" id="3.40.50.980:FF:000001">
    <property type="entry name" value="Non-ribosomal peptide synthetase"/>
    <property type="match status" value="1"/>
</dbReference>
<feature type="compositionally biased region" description="Pro residues" evidence="7">
    <location>
        <begin position="900"/>
        <end position="912"/>
    </location>
</feature>
<dbReference type="GO" id="GO:0030170">
    <property type="term" value="F:pyridoxal phosphate binding"/>
    <property type="evidence" value="ECO:0007669"/>
    <property type="project" value="InterPro"/>
</dbReference>
<keyword evidence="5" id="KW-0663">Pyridoxal phosphate</keyword>
<dbReference type="PROSITE" id="PS00455">
    <property type="entry name" value="AMP_BINDING"/>
    <property type="match status" value="1"/>
</dbReference>
<dbReference type="Gene3D" id="3.40.50.980">
    <property type="match status" value="2"/>
</dbReference>
<dbReference type="InterPro" id="IPR020806">
    <property type="entry name" value="PKS_PP-bd"/>
</dbReference>
<keyword evidence="4 10" id="KW-0808">Transferase</keyword>
<evidence type="ECO:0000313" key="10">
    <source>
        <dbReference type="EMBL" id="QDU24170.1"/>
    </source>
</evidence>
<dbReference type="Gene3D" id="3.90.1150.10">
    <property type="entry name" value="Aspartate Aminotransferase, domain 1"/>
    <property type="match status" value="1"/>
</dbReference>
<dbReference type="NCBIfam" id="TIGR01733">
    <property type="entry name" value="AA-adenyl-dom"/>
    <property type="match status" value="1"/>
</dbReference>
<feature type="domain" description="Ketosynthase family 3 (KS3)" evidence="9">
    <location>
        <begin position="13"/>
        <end position="445"/>
    </location>
</feature>
<dbReference type="SMART" id="SM00823">
    <property type="entry name" value="PKS_PP"/>
    <property type="match status" value="2"/>
</dbReference>
<dbReference type="PANTHER" id="PTHR43775">
    <property type="entry name" value="FATTY ACID SYNTHASE"/>
    <property type="match status" value="1"/>
</dbReference>
<dbReference type="InterPro" id="IPR015421">
    <property type="entry name" value="PyrdxlP-dep_Trfase_major"/>
</dbReference>
<protein>
    <submittedName>
        <fullName evidence="10">Phthiocerol synthesis polyketide synthase type I PpsE</fullName>
        <ecNumber evidence="10">2.3.1.41</ecNumber>
    </submittedName>
</protein>
<dbReference type="InterPro" id="IPR023213">
    <property type="entry name" value="CAT-like_dom_sf"/>
</dbReference>
<keyword evidence="3" id="KW-0597">Phosphoprotein</keyword>
<feature type="domain" description="Carrier" evidence="8">
    <location>
        <begin position="925"/>
        <end position="1002"/>
    </location>
</feature>
<dbReference type="Pfam" id="PF00202">
    <property type="entry name" value="Aminotran_3"/>
    <property type="match status" value="1"/>
</dbReference>
<dbReference type="Pfam" id="PF00668">
    <property type="entry name" value="Condensation"/>
    <property type="match status" value="1"/>
</dbReference>
<evidence type="ECO:0000256" key="7">
    <source>
        <dbReference type="SAM" id="MobiDB-lite"/>
    </source>
</evidence>
<dbReference type="Gene3D" id="3.40.366.10">
    <property type="entry name" value="Malonyl-Coenzyme A Acyl Carrier Protein, domain 2"/>
    <property type="match status" value="1"/>
</dbReference>
<dbReference type="SUPFAM" id="SSF55048">
    <property type="entry name" value="Probable ACP-binding domain of malonyl-CoA ACP transacylase"/>
    <property type="match status" value="1"/>
</dbReference>
<evidence type="ECO:0000259" key="8">
    <source>
        <dbReference type="PROSITE" id="PS50075"/>
    </source>
</evidence>
<dbReference type="Pfam" id="PF02801">
    <property type="entry name" value="Ketoacyl-synt_C"/>
    <property type="match status" value="1"/>
</dbReference>
<comment type="cofactor">
    <cofactor evidence="1">
        <name>pyridoxal 5'-phosphate</name>
        <dbReference type="ChEBI" id="CHEBI:597326"/>
    </cofactor>
</comment>
<dbReference type="PROSITE" id="PS52004">
    <property type="entry name" value="KS3_2"/>
    <property type="match status" value="1"/>
</dbReference>
<dbReference type="SUPFAM" id="SSF53383">
    <property type="entry name" value="PLP-dependent transferases"/>
    <property type="match status" value="1"/>
</dbReference>
<dbReference type="SMART" id="SM00825">
    <property type="entry name" value="PKS_KS"/>
    <property type="match status" value="1"/>
</dbReference>
<dbReference type="Gene3D" id="3.30.300.30">
    <property type="match status" value="1"/>
</dbReference>
<dbReference type="Gene3D" id="1.10.1200.10">
    <property type="entry name" value="ACP-like"/>
    <property type="match status" value="2"/>
</dbReference>
<dbReference type="FunFam" id="3.40.50.12780:FF:000012">
    <property type="entry name" value="Non-ribosomal peptide synthetase"/>
    <property type="match status" value="1"/>
</dbReference>
<dbReference type="InterPro" id="IPR010071">
    <property type="entry name" value="AA_adenyl_dom"/>
</dbReference>
<feature type="region of interest" description="Disordered" evidence="7">
    <location>
        <begin position="892"/>
        <end position="914"/>
    </location>
</feature>
<organism evidence="10 11">
    <name type="scientific">Urbifossiella limnaea</name>
    <dbReference type="NCBI Taxonomy" id="2528023"/>
    <lineage>
        <taxon>Bacteria</taxon>
        <taxon>Pseudomonadati</taxon>
        <taxon>Planctomycetota</taxon>
        <taxon>Planctomycetia</taxon>
        <taxon>Gemmatales</taxon>
        <taxon>Gemmataceae</taxon>
        <taxon>Urbifossiella</taxon>
    </lineage>
</organism>
<evidence type="ECO:0000256" key="3">
    <source>
        <dbReference type="ARBA" id="ARBA00022553"/>
    </source>
</evidence>
<gene>
    <name evidence="10" type="primary">ppsE</name>
    <name evidence="10" type="ORF">ETAA1_61840</name>
</gene>
<dbReference type="Pfam" id="PF00550">
    <property type="entry name" value="PP-binding"/>
    <property type="match status" value="2"/>
</dbReference>
<dbReference type="Proteomes" id="UP000319576">
    <property type="component" value="Chromosome"/>
</dbReference>
<evidence type="ECO:0000313" key="11">
    <source>
        <dbReference type="Proteomes" id="UP000319576"/>
    </source>
</evidence>
<evidence type="ECO:0000259" key="9">
    <source>
        <dbReference type="PROSITE" id="PS52004"/>
    </source>
</evidence>
<dbReference type="InterPro" id="IPR045851">
    <property type="entry name" value="AMP-bd_C_sf"/>
</dbReference>
<dbReference type="SUPFAM" id="SSF52151">
    <property type="entry name" value="FabD/lysophospholipase-like"/>
    <property type="match status" value="1"/>
</dbReference>
<dbReference type="InterPro" id="IPR009081">
    <property type="entry name" value="PP-bd_ACP"/>
</dbReference>
<dbReference type="GO" id="GO:0008483">
    <property type="term" value="F:transaminase activity"/>
    <property type="evidence" value="ECO:0007669"/>
    <property type="project" value="InterPro"/>
</dbReference>
<dbReference type="InterPro" id="IPR016036">
    <property type="entry name" value="Malonyl_transacylase_ACP-bd"/>
</dbReference>
<keyword evidence="11" id="KW-1185">Reference proteome</keyword>
<dbReference type="SUPFAM" id="SSF47336">
    <property type="entry name" value="ACP-like"/>
    <property type="match status" value="2"/>
</dbReference>
<dbReference type="InterPro" id="IPR050091">
    <property type="entry name" value="PKS_NRPS_Biosynth_Enz"/>
</dbReference>
<dbReference type="InterPro" id="IPR001242">
    <property type="entry name" value="Condensation_dom"/>
</dbReference>
<dbReference type="SMART" id="SM00827">
    <property type="entry name" value="PKS_AT"/>
    <property type="match status" value="1"/>
</dbReference>
<dbReference type="InterPro" id="IPR000873">
    <property type="entry name" value="AMP-dep_synth/lig_dom"/>
</dbReference>
<dbReference type="PANTHER" id="PTHR43775:SF51">
    <property type="entry name" value="INACTIVE PHENOLPHTHIOCEROL SYNTHESIS POLYKETIDE SYNTHASE TYPE I PKS1-RELATED"/>
    <property type="match status" value="1"/>
</dbReference>
<dbReference type="InterPro" id="IPR020845">
    <property type="entry name" value="AMP-binding_CS"/>
</dbReference>
<dbReference type="CDD" id="cd19531">
    <property type="entry name" value="LCL_NRPS-like"/>
    <property type="match status" value="1"/>
</dbReference>
<dbReference type="Pfam" id="PF00109">
    <property type="entry name" value="ketoacyl-synt"/>
    <property type="match status" value="1"/>
</dbReference>
<dbReference type="EC" id="2.3.1.41" evidence="10"/>
<dbReference type="FunFam" id="3.30.300.30:FF:000010">
    <property type="entry name" value="Enterobactin synthetase component F"/>
    <property type="match status" value="1"/>
</dbReference>
<dbReference type="PROSITE" id="PS00600">
    <property type="entry name" value="AA_TRANSFER_CLASS_3"/>
    <property type="match status" value="1"/>
</dbReference>
<dbReference type="InterPro" id="IPR015424">
    <property type="entry name" value="PyrdxlP-dep_Trfase"/>
</dbReference>
<dbReference type="Gene3D" id="3.40.47.10">
    <property type="match status" value="1"/>
</dbReference>
<evidence type="ECO:0000256" key="1">
    <source>
        <dbReference type="ARBA" id="ARBA00001933"/>
    </source>
</evidence>
<dbReference type="InterPro" id="IPR016039">
    <property type="entry name" value="Thiolase-like"/>
</dbReference>
<evidence type="ECO:0000256" key="6">
    <source>
        <dbReference type="ARBA" id="ARBA00029443"/>
    </source>
</evidence>
<dbReference type="InterPro" id="IPR014030">
    <property type="entry name" value="Ketoacyl_synth_N"/>
</dbReference>
<dbReference type="Gene3D" id="3.40.640.10">
    <property type="entry name" value="Type I PLP-dependent aspartate aminotransferase-like (Major domain)"/>
    <property type="match status" value="1"/>
</dbReference>
<dbReference type="Gene3D" id="2.30.38.10">
    <property type="entry name" value="Luciferase, Domain 3"/>
    <property type="match status" value="1"/>
</dbReference>
<evidence type="ECO:0000256" key="4">
    <source>
        <dbReference type="ARBA" id="ARBA00022679"/>
    </source>
</evidence>
<dbReference type="InterPro" id="IPR001227">
    <property type="entry name" value="Ac_transferase_dom_sf"/>
</dbReference>
<dbReference type="PROSITE" id="PS50075">
    <property type="entry name" value="CARRIER"/>
    <property type="match status" value="2"/>
</dbReference>
<dbReference type="GO" id="GO:0044550">
    <property type="term" value="P:secondary metabolite biosynthetic process"/>
    <property type="evidence" value="ECO:0007669"/>
    <property type="project" value="UniProtKB-ARBA"/>
</dbReference>
<dbReference type="EMBL" id="CP036273">
    <property type="protein sequence ID" value="QDU24170.1"/>
    <property type="molecule type" value="Genomic_DNA"/>
</dbReference>
<dbReference type="GO" id="GO:0004315">
    <property type="term" value="F:3-oxoacyl-[acyl-carrier-protein] synthase activity"/>
    <property type="evidence" value="ECO:0007669"/>
    <property type="project" value="UniProtKB-EC"/>
</dbReference>
<dbReference type="InterPro" id="IPR014031">
    <property type="entry name" value="Ketoacyl_synth_C"/>
</dbReference>
<reference evidence="10 11" key="1">
    <citation type="submission" date="2019-02" db="EMBL/GenBank/DDBJ databases">
        <title>Deep-cultivation of Planctomycetes and their phenomic and genomic characterization uncovers novel biology.</title>
        <authorList>
            <person name="Wiegand S."/>
            <person name="Jogler M."/>
            <person name="Boedeker C."/>
            <person name="Pinto D."/>
            <person name="Vollmers J."/>
            <person name="Rivas-Marin E."/>
            <person name="Kohn T."/>
            <person name="Peeters S.H."/>
            <person name="Heuer A."/>
            <person name="Rast P."/>
            <person name="Oberbeckmann S."/>
            <person name="Bunk B."/>
            <person name="Jeske O."/>
            <person name="Meyerdierks A."/>
            <person name="Storesund J.E."/>
            <person name="Kallscheuer N."/>
            <person name="Luecker S."/>
            <person name="Lage O.M."/>
            <person name="Pohl T."/>
            <person name="Merkel B.J."/>
            <person name="Hornburger P."/>
            <person name="Mueller R.-W."/>
            <person name="Bruemmer F."/>
            <person name="Labrenz M."/>
            <person name="Spormann A.M."/>
            <person name="Op den Camp H."/>
            <person name="Overmann J."/>
            <person name="Amann R."/>
            <person name="Jetten M.S.M."/>
            <person name="Mascher T."/>
            <person name="Medema M.H."/>
            <person name="Devos D.P."/>
            <person name="Kaster A.-K."/>
            <person name="Ovreas L."/>
            <person name="Rohde M."/>
            <person name="Galperin M.Y."/>
            <person name="Jogler C."/>
        </authorList>
    </citation>
    <scope>NUCLEOTIDE SEQUENCE [LARGE SCALE GENOMIC DNA]</scope>
    <source>
        <strain evidence="10 11">ETA_A1</strain>
    </source>
</reference>
<dbReference type="InterPro" id="IPR025110">
    <property type="entry name" value="AMP-bd_C"/>
</dbReference>
<dbReference type="Gene3D" id="3.30.559.30">
    <property type="entry name" value="Nonribosomal peptide synthetase, condensation domain"/>
    <property type="match status" value="1"/>
</dbReference>
<dbReference type="SUPFAM" id="SSF56801">
    <property type="entry name" value="Acetyl-CoA synthetase-like"/>
    <property type="match status" value="1"/>
</dbReference>
<dbReference type="GO" id="GO:0004312">
    <property type="term" value="F:fatty acid synthase activity"/>
    <property type="evidence" value="ECO:0007669"/>
    <property type="project" value="TreeGrafter"/>
</dbReference>
<dbReference type="InterPro" id="IPR049704">
    <property type="entry name" value="Aminotrans_3_PPA_site"/>
</dbReference>
<dbReference type="Pfam" id="PF22621">
    <property type="entry name" value="CurL-like_PKS_C"/>
    <property type="match status" value="1"/>
</dbReference>
<accession>A0A517Y2Z6</accession>
<dbReference type="Gene3D" id="3.30.70.3290">
    <property type="match status" value="1"/>
</dbReference>
<dbReference type="Pfam" id="PF00698">
    <property type="entry name" value="Acyl_transf_1"/>
    <property type="match status" value="1"/>
</dbReference>